<dbReference type="SUPFAM" id="SSF101478">
    <property type="entry name" value="ADP-ribosylglycohydrolase"/>
    <property type="match status" value="1"/>
</dbReference>
<dbReference type="PANTHER" id="PTHR16222">
    <property type="entry name" value="ADP-RIBOSYLGLYCOHYDROLASE"/>
    <property type="match status" value="1"/>
</dbReference>
<keyword evidence="2" id="KW-0378">Hydrolase</keyword>
<feature type="binding site" evidence="3">
    <location>
        <position position="50"/>
    </location>
    <ligand>
        <name>Mg(2+)</name>
        <dbReference type="ChEBI" id="CHEBI:18420"/>
        <label>1</label>
    </ligand>
</feature>
<comment type="similarity">
    <text evidence="1">Belongs to the ADP-ribosylglycohydrolase family.</text>
</comment>
<organism evidence="4 5">
    <name type="scientific">Corynebacterium bovis</name>
    <dbReference type="NCBI Taxonomy" id="36808"/>
    <lineage>
        <taxon>Bacteria</taxon>
        <taxon>Bacillati</taxon>
        <taxon>Actinomycetota</taxon>
        <taxon>Actinomycetes</taxon>
        <taxon>Mycobacteriales</taxon>
        <taxon>Corynebacteriaceae</taxon>
        <taxon>Corynebacterium</taxon>
    </lineage>
</organism>
<proteinExistence type="inferred from homology"/>
<feature type="binding site" evidence="3">
    <location>
        <position position="308"/>
    </location>
    <ligand>
        <name>Mg(2+)</name>
        <dbReference type="ChEBI" id="CHEBI:18420"/>
        <label>1</label>
    </ligand>
</feature>
<feature type="binding site" evidence="3">
    <location>
        <position position="52"/>
    </location>
    <ligand>
        <name>Mg(2+)</name>
        <dbReference type="ChEBI" id="CHEBI:18420"/>
        <label>1</label>
    </ligand>
</feature>
<name>A0A3R8QNS4_9CORY</name>
<evidence type="ECO:0000256" key="3">
    <source>
        <dbReference type="PIRSR" id="PIRSR605502-1"/>
    </source>
</evidence>
<feature type="binding site" evidence="3">
    <location>
        <position position="51"/>
    </location>
    <ligand>
        <name>Mg(2+)</name>
        <dbReference type="ChEBI" id="CHEBI:18420"/>
        <label>1</label>
    </ligand>
</feature>
<keyword evidence="3" id="KW-0479">Metal-binding</keyword>
<accession>A0A3R8QNS4</accession>
<protein>
    <recommendedName>
        <fullName evidence="6">ADP-ribosylglycohydrolase</fullName>
    </recommendedName>
</protein>
<dbReference type="GO" id="GO:0016787">
    <property type="term" value="F:hydrolase activity"/>
    <property type="evidence" value="ECO:0007669"/>
    <property type="project" value="UniProtKB-KW"/>
</dbReference>
<dbReference type="PANTHER" id="PTHR16222:SF24">
    <property type="entry name" value="ADP-RIBOSYLHYDROLASE ARH3"/>
    <property type="match status" value="1"/>
</dbReference>
<dbReference type="GO" id="GO:0046872">
    <property type="term" value="F:metal ion binding"/>
    <property type="evidence" value="ECO:0007669"/>
    <property type="project" value="UniProtKB-KW"/>
</dbReference>
<evidence type="ECO:0000256" key="2">
    <source>
        <dbReference type="ARBA" id="ARBA00022801"/>
    </source>
</evidence>
<keyword evidence="3" id="KW-0460">Magnesium</keyword>
<comment type="cofactor">
    <cofactor evidence="3">
        <name>Mg(2+)</name>
        <dbReference type="ChEBI" id="CHEBI:18420"/>
    </cofactor>
    <text evidence="3">Binds 2 magnesium ions per subunit.</text>
</comment>
<dbReference type="AlphaFoldDB" id="A0A3R8QNS4"/>
<dbReference type="InterPro" id="IPR050792">
    <property type="entry name" value="ADP-ribosylglycohydrolase"/>
</dbReference>
<dbReference type="RefSeq" id="WP_125206934.1">
    <property type="nucleotide sequence ID" value="NZ_PQNK01000002.1"/>
</dbReference>
<reference evidence="4 5" key="1">
    <citation type="submission" date="2018-01" db="EMBL/GenBank/DDBJ databases">
        <title>Twenty Corynebacterium bovis Genomes.</title>
        <authorList>
            <person name="Gulvik C.A."/>
        </authorList>
    </citation>
    <scope>NUCLEOTIDE SEQUENCE [LARGE SCALE GENOMIC DNA]</scope>
    <source>
        <strain evidence="4 5">F6900</strain>
    </source>
</reference>
<dbReference type="EMBL" id="PQNK01000002">
    <property type="protein sequence ID" value="RRO87614.1"/>
    <property type="molecule type" value="Genomic_DNA"/>
</dbReference>
<evidence type="ECO:0000313" key="4">
    <source>
        <dbReference type="EMBL" id="RRO87614.1"/>
    </source>
</evidence>
<dbReference type="Proteomes" id="UP000276526">
    <property type="component" value="Unassembled WGS sequence"/>
</dbReference>
<evidence type="ECO:0000313" key="5">
    <source>
        <dbReference type="Proteomes" id="UP000276526"/>
    </source>
</evidence>
<comment type="caution">
    <text evidence="4">The sequence shown here is derived from an EMBL/GenBank/DDBJ whole genome shotgun (WGS) entry which is preliminary data.</text>
</comment>
<evidence type="ECO:0000256" key="1">
    <source>
        <dbReference type="ARBA" id="ARBA00010702"/>
    </source>
</evidence>
<dbReference type="Pfam" id="PF03747">
    <property type="entry name" value="ADP_ribosyl_GH"/>
    <property type="match status" value="1"/>
</dbReference>
<evidence type="ECO:0008006" key="6">
    <source>
        <dbReference type="Google" id="ProtNLM"/>
    </source>
</evidence>
<dbReference type="Gene3D" id="1.10.4080.10">
    <property type="entry name" value="ADP-ribosylation/Crystallin J1"/>
    <property type="match status" value="1"/>
</dbReference>
<sequence length="353" mass="38575">MTTRTRRSSPRADRLIPALMGTAIGDSWVYPYTLPPQPTSTPQPEDPVISDDTQMSLALIAAMDRITSRGLARATGMQEIAYEFMDFNRDADNDRFPGRAVVTALDLLDELGPEHWPKATTHSGGCGSIMRLTPAALLADEGTQMGWAVTQGLITHNSPLARASTVMLTAVLLAEPTEDLIDVARGVASNPLLTEDRLLTDEEKESLTEDVRRALVHDIPGQNRPVLELLDMAARIREHVSPTLADGDTSDVLAEGRRITEVLGRSWDAGSALTSVVLLSQLYLDNWRTLPPEDMIHVAVNWPGNRNSRASLVGSVLGTLTGVDWERDGATPAFEDRYDAAIRSGVWRGFSRQ</sequence>
<dbReference type="InterPro" id="IPR005502">
    <property type="entry name" value="Ribosyl_crysJ1"/>
</dbReference>
<dbReference type="InterPro" id="IPR036705">
    <property type="entry name" value="Ribosyl_crysJ1_sf"/>
</dbReference>
<gene>
    <name evidence="4" type="ORF">CXF48_01470</name>
</gene>